<keyword evidence="1" id="KW-0819">tRNA processing</keyword>
<reference evidence="7" key="1">
    <citation type="submission" date="2025-08" db="UniProtKB">
        <authorList>
            <consortium name="RefSeq"/>
        </authorList>
    </citation>
    <scope>IDENTIFICATION</scope>
    <source>
        <strain evidence="7">14028-0561.14</strain>
        <tissue evidence="7">Whole fly</tissue>
    </source>
</reference>
<dbReference type="PANTHER" id="PTHR14742">
    <property type="entry name" value="RIBONUCLEASE P SUBUNIT P21"/>
    <property type="match status" value="1"/>
</dbReference>
<proteinExistence type="inferred from homology"/>
<organism evidence="6 7">
    <name type="scientific">Drosophila kikkawai</name>
    <name type="common">Fruit fly</name>
    <dbReference type="NCBI Taxonomy" id="30033"/>
    <lineage>
        <taxon>Eukaryota</taxon>
        <taxon>Metazoa</taxon>
        <taxon>Ecdysozoa</taxon>
        <taxon>Arthropoda</taxon>
        <taxon>Hexapoda</taxon>
        <taxon>Insecta</taxon>
        <taxon>Pterygota</taxon>
        <taxon>Neoptera</taxon>
        <taxon>Endopterygota</taxon>
        <taxon>Diptera</taxon>
        <taxon>Brachycera</taxon>
        <taxon>Muscomorpha</taxon>
        <taxon>Ephydroidea</taxon>
        <taxon>Drosophilidae</taxon>
        <taxon>Drosophila</taxon>
        <taxon>Sophophora</taxon>
    </lineage>
</organism>
<feature type="compositionally biased region" description="Polar residues" evidence="5">
    <location>
        <begin position="97"/>
        <end position="109"/>
    </location>
</feature>
<evidence type="ECO:0000256" key="2">
    <source>
        <dbReference type="ARBA" id="ARBA00022723"/>
    </source>
</evidence>
<keyword evidence="3" id="KW-0862">Zinc</keyword>
<comment type="similarity">
    <text evidence="4">Belongs to the eukaryotic/archaeal RNase P protein component 4 family.</text>
</comment>
<evidence type="ECO:0000256" key="4">
    <source>
        <dbReference type="ARBA" id="ARBA00038402"/>
    </source>
</evidence>
<evidence type="ECO:0000313" key="7">
    <source>
        <dbReference type="RefSeq" id="XP_041630621.1"/>
    </source>
</evidence>
<protein>
    <submittedName>
        <fullName evidence="7">Uncharacterized protein Rpp21</fullName>
    </submittedName>
</protein>
<dbReference type="PANTHER" id="PTHR14742:SF0">
    <property type="entry name" value="RIBONUCLEASE P PROTEIN SUBUNIT P21"/>
    <property type="match status" value="1"/>
</dbReference>
<dbReference type="InterPro" id="IPR007175">
    <property type="entry name" value="Rpr2/Snm1/Rpp21"/>
</dbReference>
<evidence type="ECO:0000256" key="3">
    <source>
        <dbReference type="ARBA" id="ARBA00022833"/>
    </source>
</evidence>
<dbReference type="Pfam" id="PF04032">
    <property type="entry name" value="Rpr2"/>
    <property type="match status" value="1"/>
</dbReference>
<name>A0ABM3C4Q3_DROKI</name>
<dbReference type="GeneID" id="108080147"/>
<evidence type="ECO:0000313" key="6">
    <source>
        <dbReference type="Proteomes" id="UP001652661"/>
    </source>
</evidence>
<gene>
    <name evidence="7" type="primary">Rpp21</name>
</gene>
<dbReference type="Proteomes" id="UP001652661">
    <property type="component" value="Chromosome X"/>
</dbReference>
<keyword evidence="6" id="KW-1185">Reference proteome</keyword>
<sequence length="196" mass="22013">MTKDKKRKLLAQRHVSSRMNFLFQASHLMAASHQAKLAAYYGKLCRNVGTKAVMHMAPALKRSLCRRCSLPLMPGVNTELRVAEENPTPQAGEETRTASNGEETPTASNGGEVEKTKKKRHRRLPKNRKKKVEKKEEPPANPNESQPEIPLNALFLECSLCQGRRSFTLDNQRECWLEQPQSLVQVLSLPGENAGQ</sequence>
<feature type="region of interest" description="Disordered" evidence="5">
    <location>
        <begin position="79"/>
        <end position="148"/>
    </location>
</feature>
<accession>A0ABM3C4Q3</accession>
<evidence type="ECO:0000256" key="5">
    <source>
        <dbReference type="SAM" id="MobiDB-lite"/>
    </source>
</evidence>
<evidence type="ECO:0000256" key="1">
    <source>
        <dbReference type="ARBA" id="ARBA00022694"/>
    </source>
</evidence>
<dbReference type="RefSeq" id="XP_041630621.1">
    <property type="nucleotide sequence ID" value="XM_041774687.2"/>
</dbReference>
<keyword evidence="2" id="KW-0479">Metal-binding</keyword>
<feature type="compositionally biased region" description="Basic residues" evidence="5">
    <location>
        <begin position="116"/>
        <end position="132"/>
    </location>
</feature>